<keyword evidence="4" id="KW-0804">Transcription</keyword>
<dbReference type="OrthoDB" id="3636008at2"/>
<comment type="caution">
    <text evidence="7">The sequence shown here is derived from an EMBL/GenBank/DDBJ whole genome shotgun (WGS) entry which is preliminary data.</text>
</comment>
<keyword evidence="2" id="KW-0805">Transcription regulation</keyword>
<keyword evidence="5" id="KW-0732">Signal</keyword>
<evidence type="ECO:0000256" key="5">
    <source>
        <dbReference type="SAM" id="SignalP"/>
    </source>
</evidence>
<dbReference type="InterPro" id="IPR036388">
    <property type="entry name" value="WH-like_DNA-bd_sf"/>
</dbReference>
<feature type="domain" description="HTH lysR-type" evidence="6">
    <location>
        <begin position="1"/>
        <end position="58"/>
    </location>
</feature>
<dbReference type="Pfam" id="PF03466">
    <property type="entry name" value="LysR_substrate"/>
    <property type="match status" value="1"/>
</dbReference>
<dbReference type="PANTHER" id="PTHR30419">
    <property type="entry name" value="HTH-TYPE TRANSCRIPTIONAL REGULATOR YBHD"/>
    <property type="match status" value="1"/>
</dbReference>
<keyword evidence="8" id="KW-1185">Reference proteome</keyword>
<evidence type="ECO:0000313" key="7">
    <source>
        <dbReference type="EMBL" id="KFI81626.1"/>
    </source>
</evidence>
<dbReference type="Proteomes" id="UP000029050">
    <property type="component" value="Unassembled WGS sequence"/>
</dbReference>
<dbReference type="SUPFAM" id="SSF53850">
    <property type="entry name" value="Periplasmic binding protein-like II"/>
    <property type="match status" value="1"/>
</dbReference>
<evidence type="ECO:0000313" key="8">
    <source>
        <dbReference type="Proteomes" id="UP000029050"/>
    </source>
</evidence>
<dbReference type="InterPro" id="IPR005119">
    <property type="entry name" value="LysR_subst-bd"/>
</dbReference>
<organism evidence="7 8">
    <name type="scientific">Bifidobacterium psychraerophilum</name>
    <dbReference type="NCBI Taxonomy" id="218140"/>
    <lineage>
        <taxon>Bacteria</taxon>
        <taxon>Bacillati</taxon>
        <taxon>Actinomycetota</taxon>
        <taxon>Actinomycetes</taxon>
        <taxon>Bifidobacteriales</taxon>
        <taxon>Bifidobacteriaceae</taxon>
        <taxon>Bifidobacterium</taxon>
    </lineage>
</organism>
<dbReference type="PRINTS" id="PR00039">
    <property type="entry name" value="HTHLYSR"/>
</dbReference>
<dbReference type="InterPro" id="IPR050950">
    <property type="entry name" value="HTH-type_LysR_regulators"/>
</dbReference>
<dbReference type="Gene3D" id="1.10.10.10">
    <property type="entry name" value="Winged helix-like DNA-binding domain superfamily/Winged helix DNA-binding domain"/>
    <property type="match status" value="1"/>
</dbReference>
<dbReference type="Gene3D" id="3.40.190.290">
    <property type="match status" value="1"/>
</dbReference>
<keyword evidence="3" id="KW-0238">DNA-binding</keyword>
<dbReference type="GeneID" id="98299141"/>
<sequence length="318" mass="34347">MTITQIRAFYLAATLGSFTAAAEYMGLTQPTVSELVKKIEESYQISLFVRGGRRLVLTTAGQTLLPWARRLLDAELGADSALHALNTGEGGTVSFGILQNASYYLLSDLATVFHRSYPNVRVRLVGQNSFEVADAVRNGELEAGLLCLPIPAEGLQIRPLMRHEIVWASADPERCATAMAIEDIPKAPLILYDAHHGWNDPTRHQLAQLAQLHGITLEPKMEVESVDAAVSLVASGLGDTIVPKAVAESDTFPSTVHTTKLEEPIYDTFALVQRTNWELSPMAGHLADLAVTMLTSSDAGLGEILQPRMNSSIAGAMA</sequence>
<feature type="signal peptide" evidence="5">
    <location>
        <begin position="1"/>
        <end position="22"/>
    </location>
</feature>
<evidence type="ECO:0000259" key="6">
    <source>
        <dbReference type="PROSITE" id="PS50931"/>
    </source>
</evidence>
<dbReference type="InterPro" id="IPR036390">
    <property type="entry name" value="WH_DNA-bd_sf"/>
</dbReference>
<gene>
    <name evidence="7" type="ORF">BPSY_2038</name>
</gene>
<dbReference type="SUPFAM" id="SSF46785">
    <property type="entry name" value="Winged helix' DNA-binding domain"/>
    <property type="match status" value="1"/>
</dbReference>
<dbReference type="AlphaFoldDB" id="A0A087CEC6"/>
<dbReference type="GO" id="GO:0003700">
    <property type="term" value="F:DNA-binding transcription factor activity"/>
    <property type="evidence" value="ECO:0007669"/>
    <property type="project" value="InterPro"/>
</dbReference>
<proteinExistence type="inferred from homology"/>
<dbReference type="RefSeq" id="WP_033497641.1">
    <property type="nucleotide sequence ID" value="NZ_BAABVZ010000002.1"/>
</dbReference>
<dbReference type="eggNOG" id="COG0583">
    <property type="taxonomic scope" value="Bacteria"/>
</dbReference>
<dbReference type="PROSITE" id="PS50931">
    <property type="entry name" value="HTH_LYSR"/>
    <property type="match status" value="1"/>
</dbReference>
<dbReference type="InterPro" id="IPR000847">
    <property type="entry name" value="LysR_HTH_N"/>
</dbReference>
<reference evidence="7 8" key="1">
    <citation type="submission" date="2014-03" db="EMBL/GenBank/DDBJ databases">
        <title>Genomics of Bifidobacteria.</title>
        <authorList>
            <person name="Ventura M."/>
            <person name="Milani C."/>
            <person name="Lugli G.A."/>
        </authorList>
    </citation>
    <scope>NUCLEOTIDE SEQUENCE [LARGE SCALE GENOMIC DNA]</scope>
    <source>
        <strain evidence="7 8">LMG 21775</strain>
    </source>
</reference>
<accession>A0A087CEC6</accession>
<dbReference type="CDD" id="cd05466">
    <property type="entry name" value="PBP2_LTTR_substrate"/>
    <property type="match status" value="1"/>
</dbReference>
<name>A0A087CEC6_9BIFI</name>
<comment type="similarity">
    <text evidence="1">Belongs to the LysR transcriptional regulatory family.</text>
</comment>
<feature type="chain" id="PRO_5039714946" evidence="5">
    <location>
        <begin position="23"/>
        <end position="318"/>
    </location>
</feature>
<evidence type="ECO:0000256" key="3">
    <source>
        <dbReference type="ARBA" id="ARBA00023125"/>
    </source>
</evidence>
<dbReference type="Pfam" id="PF00126">
    <property type="entry name" value="HTH_1"/>
    <property type="match status" value="1"/>
</dbReference>
<evidence type="ECO:0000256" key="2">
    <source>
        <dbReference type="ARBA" id="ARBA00023015"/>
    </source>
</evidence>
<dbReference type="STRING" id="218140.BPSY_2038"/>
<dbReference type="GO" id="GO:0005829">
    <property type="term" value="C:cytosol"/>
    <property type="evidence" value="ECO:0007669"/>
    <property type="project" value="TreeGrafter"/>
</dbReference>
<dbReference type="GO" id="GO:0003677">
    <property type="term" value="F:DNA binding"/>
    <property type="evidence" value="ECO:0007669"/>
    <property type="project" value="UniProtKB-KW"/>
</dbReference>
<evidence type="ECO:0000256" key="4">
    <source>
        <dbReference type="ARBA" id="ARBA00023163"/>
    </source>
</evidence>
<protein>
    <submittedName>
        <fullName evidence="7">Transcriptional regulator</fullName>
    </submittedName>
</protein>
<evidence type="ECO:0000256" key="1">
    <source>
        <dbReference type="ARBA" id="ARBA00009437"/>
    </source>
</evidence>
<dbReference type="EMBL" id="JGZI01000010">
    <property type="protein sequence ID" value="KFI81626.1"/>
    <property type="molecule type" value="Genomic_DNA"/>
</dbReference>